<comment type="function">
    <text evidence="6">Has a glutathione-disulfide oxidoreductase activity in the presence of NADPH and glutathione reductase. Reduces low molecular weight disulfides and proteins.</text>
</comment>
<dbReference type="SUPFAM" id="SSF52833">
    <property type="entry name" value="Thioredoxin-like"/>
    <property type="match status" value="1"/>
</dbReference>
<dbReference type="InterPro" id="IPR011900">
    <property type="entry name" value="GRX_bact"/>
</dbReference>
<dbReference type="KEGG" id="hgr:DW355_00660"/>
<evidence type="ECO:0000256" key="2">
    <source>
        <dbReference type="ARBA" id="ARBA00022448"/>
    </source>
</evidence>
<evidence type="ECO:0000259" key="7">
    <source>
        <dbReference type="Pfam" id="PF00462"/>
    </source>
</evidence>
<dbReference type="RefSeq" id="WP_131276991.1">
    <property type="nucleotide sequence ID" value="NZ_CP031395.1"/>
</dbReference>
<dbReference type="EMBL" id="CP031395">
    <property type="protein sequence ID" value="QBK03474.1"/>
    <property type="molecule type" value="Genomic_DNA"/>
</dbReference>
<keyword evidence="5 6" id="KW-0676">Redox-active center</keyword>
<dbReference type="OrthoDB" id="9814618at2"/>
<dbReference type="PROSITE" id="PS00195">
    <property type="entry name" value="GLUTAREDOXIN_1"/>
    <property type="match status" value="1"/>
</dbReference>
<dbReference type="GO" id="GO:0045454">
    <property type="term" value="P:cell redox homeostasis"/>
    <property type="evidence" value="ECO:0007669"/>
    <property type="project" value="InterPro"/>
</dbReference>
<evidence type="ECO:0000256" key="6">
    <source>
        <dbReference type="RuleBase" id="RU364065"/>
    </source>
</evidence>
<keyword evidence="6" id="KW-0963">Cytoplasm</keyword>
<evidence type="ECO:0000256" key="3">
    <source>
        <dbReference type="ARBA" id="ARBA00022982"/>
    </source>
</evidence>
<dbReference type="CDD" id="cd03418">
    <property type="entry name" value="GRX_GRXb_1_3_like"/>
    <property type="match status" value="1"/>
</dbReference>
<evidence type="ECO:0000256" key="1">
    <source>
        <dbReference type="ARBA" id="ARBA00007787"/>
    </source>
</evidence>
<dbReference type="GO" id="GO:0034599">
    <property type="term" value="P:cellular response to oxidative stress"/>
    <property type="evidence" value="ECO:0007669"/>
    <property type="project" value="TreeGrafter"/>
</dbReference>
<dbReference type="PROSITE" id="PS51354">
    <property type="entry name" value="GLUTAREDOXIN_2"/>
    <property type="match status" value="1"/>
</dbReference>
<dbReference type="Gene3D" id="3.40.30.10">
    <property type="entry name" value="Glutaredoxin"/>
    <property type="match status" value="1"/>
</dbReference>
<reference evidence="8 9" key="1">
    <citation type="submission" date="2018-07" db="EMBL/GenBank/DDBJ databases">
        <title>Exploring interactions and the metabolic potential of the ultra-small soil bacteria Hylemonella gracilis.</title>
        <authorList>
            <person name="Tyc O."/>
            <person name="Kulkarni P."/>
            <person name="Gawehns F."/>
            <person name="Hundscheid M."/>
            <person name="Zweers H."/>
            <person name="Garbeva P."/>
        </authorList>
    </citation>
    <scope>NUCLEOTIDE SEQUENCE [LARGE SCALE GENOMIC DNA]</scope>
    <source>
        <strain evidence="8 9">NS1</strain>
    </source>
</reference>
<dbReference type="Proteomes" id="UP000292939">
    <property type="component" value="Chromosome"/>
</dbReference>
<evidence type="ECO:0000313" key="9">
    <source>
        <dbReference type="Proteomes" id="UP000292939"/>
    </source>
</evidence>
<evidence type="ECO:0000313" key="8">
    <source>
        <dbReference type="EMBL" id="QBK03474.1"/>
    </source>
</evidence>
<dbReference type="InterPro" id="IPR011767">
    <property type="entry name" value="GLR_AS"/>
</dbReference>
<evidence type="ECO:0000256" key="4">
    <source>
        <dbReference type="ARBA" id="ARBA00023157"/>
    </source>
</evidence>
<dbReference type="PANTHER" id="PTHR45694:SF18">
    <property type="entry name" value="GLUTAREDOXIN-1-RELATED"/>
    <property type="match status" value="1"/>
</dbReference>
<dbReference type="InterPro" id="IPR002109">
    <property type="entry name" value="Glutaredoxin"/>
</dbReference>
<dbReference type="GO" id="GO:0015038">
    <property type="term" value="F:glutathione disulfide oxidoreductase activity"/>
    <property type="evidence" value="ECO:0007669"/>
    <property type="project" value="UniProtKB-UniRule"/>
</dbReference>
<dbReference type="NCBIfam" id="TIGR02181">
    <property type="entry name" value="GRX_bact"/>
    <property type="match status" value="1"/>
</dbReference>
<dbReference type="PRINTS" id="PR00160">
    <property type="entry name" value="GLUTAREDOXIN"/>
</dbReference>
<keyword evidence="3 6" id="KW-0249">Electron transport</keyword>
<dbReference type="GO" id="GO:0005737">
    <property type="term" value="C:cytoplasm"/>
    <property type="evidence" value="ECO:0007669"/>
    <property type="project" value="TreeGrafter"/>
</dbReference>
<organism evidence="8 9">
    <name type="scientific">Hylemonella gracilis</name>
    <dbReference type="NCBI Taxonomy" id="80880"/>
    <lineage>
        <taxon>Bacteria</taxon>
        <taxon>Pseudomonadati</taxon>
        <taxon>Pseudomonadota</taxon>
        <taxon>Betaproteobacteria</taxon>
        <taxon>Burkholderiales</taxon>
        <taxon>Comamonadaceae</taxon>
        <taxon>Hylemonella</taxon>
    </lineage>
</organism>
<dbReference type="Pfam" id="PF00462">
    <property type="entry name" value="Glutaredoxin"/>
    <property type="match status" value="1"/>
</dbReference>
<name>A0A4P6UGR5_9BURK</name>
<feature type="domain" description="Glutaredoxin" evidence="7">
    <location>
        <begin position="4"/>
        <end position="64"/>
    </location>
</feature>
<dbReference type="InterPro" id="IPR036249">
    <property type="entry name" value="Thioredoxin-like_sf"/>
</dbReference>
<protein>
    <recommendedName>
        <fullName evidence="6">Glutaredoxin</fullName>
    </recommendedName>
</protein>
<keyword evidence="2 6" id="KW-0813">Transport</keyword>
<sequence>MQHVKMYTTAVCPYCIRAKQLLKARGVEQIEEVRIDADPAQRDQMMAITGRRTVPQIFIGQTHVGGCDDLMALDAQGGLLPLLGHTPA</sequence>
<proteinExistence type="inferred from homology"/>
<keyword evidence="4" id="KW-1015">Disulfide bond</keyword>
<accession>A0A4P6UGR5</accession>
<dbReference type="AlphaFoldDB" id="A0A4P6UGR5"/>
<comment type="similarity">
    <text evidence="1 6">Belongs to the glutaredoxin family.</text>
</comment>
<dbReference type="PANTHER" id="PTHR45694">
    <property type="entry name" value="GLUTAREDOXIN 2"/>
    <property type="match status" value="1"/>
</dbReference>
<evidence type="ECO:0000256" key="5">
    <source>
        <dbReference type="ARBA" id="ARBA00023284"/>
    </source>
</evidence>
<dbReference type="InterPro" id="IPR014025">
    <property type="entry name" value="Glutaredoxin_subgr"/>
</dbReference>
<gene>
    <name evidence="8" type="primary">grxC</name>
    <name evidence="8" type="ORF">DW355_00660</name>
</gene>